<dbReference type="OrthoDB" id="1262282at2"/>
<dbReference type="Proteomes" id="UP000238034">
    <property type="component" value="Unassembled WGS sequence"/>
</dbReference>
<dbReference type="InterPro" id="IPR010982">
    <property type="entry name" value="Lambda_DNA-bd_dom_sf"/>
</dbReference>
<accession>A0A2T0UBK0</accession>
<dbReference type="Pfam" id="PF01381">
    <property type="entry name" value="HTH_3"/>
    <property type="match status" value="1"/>
</dbReference>
<proteinExistence type="predicted"/>
<name>A0A2T0UBK0_9SPHI</name>
<sequence length="177" mass="19657">MPEAKKSINALFGERLGKFKKKANISIAKISYATSISVNYVTDTINGKRNPTLLHVESYANLFGVSASELLRFDGSVPSREDLQQNIRKYFKVLGYNPTPGFKKLGPAYIVEEFIAESEPFGPLEAAEIKNLCNQAKGTSYKTNDVSRILNNLAEEGIIYKTQTGNAKKPAYKKVEE</sequence>
<evidence type="ECO:0000313" key="2">
    <source>
        <dbReference type="EMBL" id="PRY55272.1"/>
    </source>
</evidence>
<dbReference type="EMBL" id="PVTH01000001">
    <property type="protein sequence ID" value="PRY55272.1"/>
    <property type="molecule type" value="Genomic_DNA"/>
</dbReference>
<keyword evidence="3" id="KW-1185">Reference proteome</keyword>
<dbReference type="RefSeq" id="WP_106290557.1">
    <property type="nucleotide sequence ID" value="NZ_PVTH01000001.1"/>
</dbReference>
<dbReference type="AlphaFoldDB" id="A0A2T0UBK0"/>
<organism evidence="2 3">
    <name type="scientific">Arcticibacter pallidicorallinus</name>
    <dbReference type="NCBI Taxonomy" id="1259464"/>
    <lineage>
        <taxon>Bacteria</taxon>
        <taxon>Pseudomonadati</taxon>
        <taxon>Bacteroidota</taxon>
        <taxon>Sphingobacteriia</taxon>
        <taxon>Sphingobacteriales</taxon>
        <taxon>Sphingobacteriaceae</taxon>
        <taxon>Arcticibacter</taxon>
    </lineage>
</organism>
<gene>
    <name evidence="2" type="ORF">B0I27_101241</name>
</gene>
<reference evidence="2 3" key="1">
    <citation type="submission" date="2018-03" db="EMBL/GenBank/DDBJ databases">
        <title>Genomic Encyclopedia of Type Strains, Phase III (KMG-III): the genomes of soil and plant-associated and newly described type strains.</title>
        <authorList>
            <person name="Whitman W."/>
        </authorList>
    </citation>
    <scope>NUCLEOTIDE SEQUENCE [LARGE SCALE GENOMIC DNA]</scope>
    <source>
        <strain evidence="2 3">CGMCC 1.9313</strain>
    </source>
</reference>
<dbReference type="CDD" id="cd00093">
    <property type="entry name" value="HTH_XRE"/>
    <property type="match status" value="1"/>
</dbReference>
<dbReference type="SUPFAM" id="SSF47413">
    <property type="entry name" value="lambda repressor-like DNA-binding domains"/>
    <property type="match status" value="1"/>
</dbReference>
<dbReference type="InterPro" id="IPR001387">
    <property type="entry name" value="Cro/C1-type_HTH"/>
</dbReference>
<comment type="caution">
    <text evidence="2">The sequence shown here is derived from an EMBL/GenBank/DDBJ whole genome shotgun (WGS) entry which is preliminary data.</text>
</comment>
<protein>
    <submittedName>
        <fullName evidence="2">Helix-turn-helix protein</fullName>
    </submittedName>
</protein>
<feature type="domain" description="HTH cro/C1-type" evidence="1">
    <location>
        <begin position="21"/>
        <end position="70"/>
    </location>
</feature>
<dbReference type="GO" id="GO:0003677">
    <property type="term" value="F:DNA binding"/>
    <property type="evidence" value="ECO:0007669"/>
    <property type="project" value="InterPro"/>
</dbReference>
<dbReference type="SMART" id="SM00530">
    <property type="entry name" value="HTH_XRE"/>
    <property type="match status" value="1"/>
</dbReference>
<evidence type="ECO:0000313" key="3">
    <source>
        <dbReference type="Proteomes" id="UP000238034"/>
    </source>
</evidence>
<dbReference type="PROSITE" id="PS50943">
    <property type="entry name" value="HTH_CROC1"/>
    <property type="match status" value="1"/>
</dbReference>
<evidence type="ECO:0000259" key="1">
    <source>
        <dbReference type="PROSITE" id="PS50943"/>
    </source>
</evidence>
<dbReference type="Gene3D" id="1.10.260.40">
    <property type="entry name" value="lambda repressor-like DNA-binding domains"/>
    <property type="match status" value="1"/>
</dbReference>